<feature type="transmembrane region" description="Helical" evidence="6">
    <location>
        <begin position="273"/>
        <end position="290"/>
    </location>
</feature>
<evidence type="ECO:0000256" key="2">
    <source>
        <dbReference type="ARBA" id="ARBA00007367"/>
    </source>
</evidence>
<gene>
    <name evidence="8" type="primary">si:dkey-162b23.4</name>
</gene>
<name>A0A673N8N5_9TELE</name>
<dbReference type="InterPro" id="IPR006153">
    <property type="entry name" value="Cation/H_exchanger_TM"/>
</dbReference>
<dbReference type="InterPro" id="IPR051843">
    <property type="entry name" value="CPA1_transporter"/>
</dbReference>
<keyword evidence="4 6" id="KW-1133">Transmembrane helix</keyword>
<keyword evidence="9" id="KW-1185">Reference proteome</keyword>
<dbReference type="PANTHER" id="PTHR31102">
    <property type="match status" value="1"/>
</dbReference>
<dbReference type="Ensembl" id="ENSSRHT00000101952.1">
    <property type="protein sequence ID" value="ENSSRHP00000099262.1"/>
    <property type="gene ID" value="ENSSRHG00000048704.1"/>
</dbReference>
<feature type="transmembrane region" description="Helical" evidence="6">
    <location>
        <begin position="60"/>
        <end position="77"/>
    </location>
</feature>
<evidence type="ECO:0000256" key="5">
    <source>
        <dbReference type="ARBA" id="ARBA00023136"/>
    </source>
</evidence>
<dbReference type="PANTHER" id="PTHR31102:SF23">
    <property type="entry name" value="SI:DKEY-162B23.4"/>
    <property type="match status" value="1"/>
</dbReference>
<feature type="transmembrane region" description="Helical" evidence="6">
    <location>
        <begin position="205"/>
        <end position="230"/>
    </location>
</feature>
<reference evidence="8" key="1">
    <citation type="submission" date="2025-08" db="UniProtKB">
        <authorList>
            <consortium name="Ensembl"/>
        </authorList>
    </citation>
    <scope>IDENTIFICATION</scope>
</reference>
<feature type="transmembrane region" description="Helical" evidence="6">
    <location>
        <begin position="388"/>
        <end position="409"/>
    </location>
</feature>
<dbReference type="GO" id="GO:0015297">
    <property type="term" value="F:antiporter activity"/>
    <property type="evidence" value="ECO:0007669"/>
    <property type="project" value="InterPro"/>
</dbReference>
<proteinExistence type="inferred from homology"/>
<evidence type="ECO:0000256" key="3">
    <source>
        <dbReference type="ARBA" id="ARBA00022692"/>
    </source>
</evidence>
<protein>
    <submittedName>
        <fullName evidence="8">Mitochondrial sodium/hydrogen exchanger 9B2-like</fullName>
    </submittedName>
</protein>
<dbReference type="AlphaFoldDB" id="A0A673N8N5"/>
<dbReference type="GO" id="GO:1902600">
    <property type="term" value="P:proton transmembrane transport"/>
    <property type="evidence" value="ECO:0007669"/>
    <property type="project" value="InterPro"/>
</dbReference>
<feature type="transmembrane region" description="Helical" evidence="6">
    <location>
        <begin position="302"/>
        <end position="319"/>
    </location>
</feature>
<dbReference type="GO" id="GO:0016020">
    <property type="term" value="C:membrane"/>
    <property type="evidence" value="ECO:0007669"/>
    <property type="project" value="UniProtKB-SubCell"/>
</dbReference>
<keyword evidence="3 6" id="KW-0812">Transmembrane</keyword>
<keyword evidence="5 6" id="KW-0472">Membrane</keyword>
<evidence type="ECO:0000313" key="8">
    <source>
        <dbReference type="Ensembl" id="ENSSRHP00000099262.1"/>
    </source>
</evidence>
<feature type="transmembrane region" description="Helical" evidence="6">
    <location>
        <begin position="358"/>
        <end position="376"/>
    </location>
</feature>
<evidence type="ECO:0000313" key="9">
    <source>
        <dbReference type="Proteomes" id="UP000472270"/>
    </source>
</evidence>
<evidence type="ECO:0000256" key="1">
    <source>
        <dbReference type="ARBA" id="ARBA00004141"/>
    </source>
</evidence>
<reference evidence="8" key="2">
    <citation type="submission" date="2025-09" db="UniProtKB">
        <authorList>
            <consortium name="Ensembl"/>
        </authorList>
    </citation>
    <scope>IDENTIFICATION</scope>
</reference>
<dbReference type="Pfam" id="PF00999">
    <property type="entry name" value="Na_H_Exchanger"/>
    <property type="match status" value="1"/>
</dbReference>
<accession>A0A673N8N5</accession>
<feature type="domain" description="Cation/H+ exchanger transmembrane" evidence="7">
    <location>
        <begin position="95"/>
        <end position="431"/>
    </location>
</feature>
<evidence type="ECO:0000259" key="7">
    <source>
        <dbReference type="Pfam" id="PF00999"/>
    </source>
</evidence>
<feature type="transmembrane region" description="Helical" evidence="6">
    <location>
        <begin position="118"/>
        <end position="141"/>
    </location>
</feature>
<evidence type="ECO:0000256" key="4">
    <source>
        <dbReference type="ARBA" id="ARBA00022989"/>
    </source>
</evidence>
<organism evidence="8 9">
    <name type="scientific">Sinocyclocheilus rhinocerous</name>
    <dbReference type="NCBI Taxonomy" id="307959"/>
    <lineage>
        <taxon>Eukaryota</taxon>
        <taxon>Metazoa</taxon>
        <taxon>Chordata</taxon>
        <taxon>Craniata</taxon>
        <taxon>Vertebrata</taxon>
        <taxon>Euteleostomi</taxon>
        <taxon>Actinopterygii</taxon>
        <taxon>Neopterygii</taxon>
        <taxon>Teleostei</taxon>
        <taxon>Ostariophysi</taxon>
        <taxon>Cypriniformes</taxon>
        <taxon>Cyprinidae</taxon>
        <taxon>Cyprininae</taxon>
        <taxon>Sinocyclocheilus</taxon>
    </lineage>
</organism>
<feature type="transmembrane region" description="Helical" evidence="6">
    <location>
        <begin position="89"/>
        <end position="106"/>
    </location>
</feature>
<comment type="similarity">
    <text evidence="2">Belongs to the monovalent cation:proton antiporter 1 (CPA1) transporter (TC 2.A.36) family.</text>
</comment>
<dbReference type="Proteomes" id="UP000472270">
    <property type="component" value="Unassembled WGS sequence"/>
</dbReference>
<comment type="subcellular location">
    <subcellularLocation>
        <location evidence="1">Membrane</location>
        <topology evidence="1">Multi-pass membrane protein</topology>
    </subcellularLocation>
</comment>
<sequence length="461" mass="50109">TVSQTVLVVPKRSESPSPSMTEETIYVPRLVSSVDACTNTDPPYECCPWLRRLCPCPPRGLLATIITKVLFGVVWSITEKECLPGGNLFGIVTLFICSVAGGKLFGRIRFPNVPPLPPLLGMLLAGFILRNIPVVTDAVYIDVRWSASLRNIALGVILVKAGLELDGKALKKLKAVCLRLSMFPLTCEATTMAVVSYLILGLPWVWGFILGFVLGAVSPAVVVPSMLLLHKEGYGLEQGIPTLLMAACSVDDIIAITCFTTCLGIAFSTGMGPLEVLGGAVTGVALGYFLRYFPSRDQGNLVLKRSFLLLGLAVFALFGCNVAGIPGAGGLCSLVLTFVAGIGWGNAKAPVEAVVERFWHVFQPLLFGLIGAEVIITSLEVTTVCESALFIALTVRLLITFVVVLRAGFNLKEKVFITLAWMPKATVQVYLSRINYIFTKYVKICKYTKKKRKKENWYFKL</sequence>
<evidence type="ECO:0000256" key="6">
    <source>
        <dbReference type="SAM" id="Phobius"/>
    </source>
</evidence>